<evidence type="ECO:0000313" key="3">
    <source>
        <dbReference type="EMBL" id="KMO86095.1"/>
    </source>
</evidence>
<dbReference type="RefSeq" id="WP_048514667.1">
    <property type="nucleotide sequence ID" value="NZ_FUXD01000055.1"/>
</dbReference>
<dbReference type="AlphaFoldDB" id="A0A0J6WRL1"/>
<protein>
    <submittedName>
        <fullName evidence="3">Uncharacterized protein</fullName>
    </submittedName>
</protein>
<keyword evidence="2" id="KW-0732">Signal</keyword>
<feature type="chain" id="PRO_5030008814" evidence="2">
    <location>
        <begin position="23"/>
        <end position="80"/>
    </location>
</feature>
<feature type="signal peptide" evidence="2">
    <location>
        <begin position="1"/>
        <end position="22"/>
    </location>
</feature>
<comment type="caution">
    <text evidence="3">The sequence shown here is derived from an EMBL/GenBank/DDBJ whole genome shotgun (WGS) entry which is preliminary data.</text>
</comment>
<gene>
    <name evidence="3" type="ORF">AB840_09815</name>
</gene>
<dbReference type="PATRIC" id="fig|1122219.3.peg.1788"/>
<feature type="region of interest" description="Disordered" evidence="1">
    <location>
        <begin position="22"/>
        <end position="80"/>
    </location>
</feature>
<keyword evidence="4" id="KW-1185">Reference proteome</keyword>
<dbReference type="InParanoid" id="A0A0J6WRL1"/>
<dbReference type="EMBL" id="LEKT01000033">
    <property type="protein sequence ID" value="KMO86095.1"/>
    <property type="molecule type" value="Genomic_DNA"/>
</dbReference>
<sequence length="80" mass="9348">MKKIMTLLTLCIFAMGLSVSFADAPSRPFPHQSGQWEQHNEDNHKEHHHRNPPPKKHHHKKHNEKPANRGHQSPIVTPQW</sequence>
<name>A0A0J6WRL1_9FIRM</name>
<reference evidence="3 4" key="1">
    <citation type="submission" date="2015-06" db="EMBL/GenBank/DDBJ databases">
        <title>Draft genome sequence of beer spoilage bacterium Megasphaera cerevisiae type strain 20462.</title>
        <authorList>
            <person name="Kutumbaka K."/>
            <person name="Pasmowitz J."/>
            <person name="Mategko J."/>
            <person name="Reyes D."/>
            <person name="Friedrich A."/>
            <person name="Han S."/>
            <person name="Martens-Habbena W."/>
            <person name="Neal-McKinney J."/>
            <person name="Janagama H.K."/>
            <person name="Nadala C."/>
            <person name="Samadpour M."/>
        </authorList>
    </citation>
    <scope>NUCLEOTIDE SEQUENCE [LARGE SCALE GENOMIC DNA]</scope>
    <source>
        <strain evidence="3 4">DSM 20462</strain>
    </source>
</reference>
<evidence type="ECO:0000256" key="2">
    <source>
        <dbReference type="SAM" id="SignalP"/>
    </source>
</evidence>
<proteinExistence type="predicted"/>
<organism evidence="3 4">
    <name type="scientific">Megasphaera cerevisiae DSM 20462</name>
    <dbReference type="NCBI Taxonomy" id="1122219"/>
    <lineage>
        <taxon>Bacteria</taxon>
        <taxon>Bacillati</taxon>
        <taxon>Bacillota</taxon>
        <taxon>Negativicutes</taxon>
        <taxon>Veillonellales</taxon>
        <taxon>Veillonellaceae</taxon>
        <taxon>Megasphaera</taxon>
    </lineage>
</organism>
<feature type="compositionally biased region" description="Basic residues" evidence="1">
    <location>
        <begin position="46"/>
        <end position="63"/>
    </location>
</feature>
<accession>A0A0J6WRL1</accession>
<feature type="compositionally biased region" description="Polar residues" evidence="1">
    <location>
        <begin position="70"/>
        <end position="80"/>
    </location>
</feature>
<dbReference type="Proteomes" id="UP000036503">
    <property type="component" value="Unassembled WGS sequence"/>
</dbReference>
<evidence type="ECO:0000313" key="4">
    <source>
        <dbReference type="Proteomes" id="UP000036503"/>
    </source>
</evidence>
<evidence type="ECO:0000256" key="1">
    <source>
        <dbReference type="SAM" id="MobiDB-lite"/>
    </source>
</evidence>